<gene>
    <name evidence="3" type="ORF">AOQ84DRAFT_440458</name>
</gene>
<dbReference type="EMBL" id="KV749935">
    <property type="protein sequence ID" value="OCL07011.1"/>
    <property type="molecule type" value="Genomic_DNA"/>
</dbReference>
<evidence type="ECO:0000313" key="3">
    <source>
        <dbReference type="EMBL" id="OCL07011.1"/>
    </source>
</evidence>
<protein>
    <recommendedName>
        <fullName evidence="2">Ubiquitin 3 binding protein But2 C-terminal domain-containing protein</fullName>
    </recommendedName>
</protein>
<keyword evidence="4" id="KW-1185">Reference proteome</keyword>
<evidence type="ECO:0000259" key="2">
    <source>
        <dbReference type="Pfam" id="PF09792"/>
    </source>
</evidence>
<evidence type="ECO:0000313" key="4">
    <source>
        <dbReference type="Proteomes" id="UP000250140"/>
    </source>
</evidence>
<organism evidence="3 4">
    <name type="scientific">Glonium stellatum</name>
    <dbReference type="NCBI Taxonomy" id="574774"/>
    <lineage>
        <taxon>Eukaryota</taxon>
        <taxon>Fungi</taxon>
        <taxon>Dikarya</taxon>
        <taxon>Ascomycota</taxon>
        <taxon>Pezizomycotina</taxon>
        <taxon>Dothideomycetes</taxon>
        <taxon>Pleosporomycetidae</taxon>
        <taxon>Gloniales</taxon>
        <taxon>Gloniaceae</taxon>
        <taxon>Glonium</taxon>
    </lineage>
</organism>
<evidence type="ECO:0000256" key="1">
    <source>
        <dbReference type="SAM" id="SignalP"/>
    </source>
</evidence>
<accession>A0A8E2EYC5</accession>
<dbReference type="AlphaFoldDB" id="A0A8E2EYC5"/>
<feature type="domain" description="Ubiquitin 3 binding protein But2 C-terminal" evidence="2">
    <location>
        <begin position="54"/>
        <end position="112"/>
    </location>
</feature>
<dbReference type="Proteomes" id="UP000250140">
    <property type="component" value="Unassembled WGS sequence"/>
</dbReference>
<reference evidence="3 4" key="1">
    <citation type="journal article" date="2016" name="Nat. Commun.">
        <title>Ectomycorrhizal ecology is imprinted in the genome of the dominant symbiotic fungus Cenococcum geophilum.</title>
        <authorList>
            <consortium name="DOE Joint Genome Institute"/>
            <person name="Peter M."/>
            <person name="Kohler A."/>
            <person name="Ohm R.A."/>
            <person name="Kuo A."/>
            <person name="Krutzmann J."/>
            <person name="Morin E."/>
            <person name="Arend M."/>
            <person name="Barry K.W."/>
            <person name="Binder M."/>
            <person name="Choi C."/>
            <person name="Clum A."/>
            <person name="Copeland A."/>
            <person name="Grisel N."/>
            <person name="Haridas S."/>
            <person name="Kipfer T."/>
            <person name="LaButti K."/>
            <person name="Lindquist E."/>
            <person name="Lipzen A."/>
            <person name="Maire R."/>
            <person name="Meier B."/>
            <person name="Mihaltcheva S."/>
            <person name="Molinier V."/>
            <person name="Murat C."/>
            <person name="Poggeler S."/>
            <person name="Quandt C.A."/>
            <person name="Sperisen C."/>
            <person name="Tritt A."/>
            <person name="Tisserant E."/>
            <person name="Crous P.W."/>
            <person name="Henrissat B."/>
            <person name="Nehls U."/>
            <person name="Egli S."/>
            <person name="Spatafora J.W."/>
            <person name="Grigoriev I.V."/>
            <person name="Martin F.M."/>
        </authorList>
    </citation>
    <scope>NUCLEOTIDE SEQUENCE [LARGE SCALE GENOMIC DNA]</scope>
    <source>
        <strain evidence="3 4">CBS 207.34</strain>
    </source>
</reference>
<keyword evidence="1" id="KW-0732">Signal</keyword>
<dbReference type="Pfam" id="PF09792">
    <property type="entry name" value="But2"/>
    <property type="match status" value="1"/>
</dbReference>
<dbReference type="OrthoDB" id="5356630at2759"/>
<sequence length="113" mass="12065">MKFTVASLASLLTLVSAIPTPSPMLRPDTLSQCAASTGAITYDVLTSRIHKNGISSDITTLVTFTFPDDTESKTCEFNFALNNYLHCNPGYPSGTAQIDVYTSLAPADHSTTT</sequence>
<dbReference type="InterPro" id="IPR018620">
    <property type="entry name" value="Ubiquitin3-bd_protein_But2_C"/>
</dbReference>
<feature type="signal peptide" evidence="1">
    <location>
        <begin position="1"/>
        <end position="17"/>
    </location>
</feature>
<feature type="chain" id="PRO_5034936620" description="Ubiquitin 3 binding protein But2 C-terminal domain-containing protein" evidence="1">
    <location>
        <begin position="18"/>
        <end position="113"/>
    </location>
</feature>
<proteinExistence type="predicted"/>
<name>A0A8E2EYC5_9PEZI</name>